<dbReference type="AlphaFoldDB" id="A7I5Y5"/>
<name>A7I5Y5_METB6</name>
<evidence type="ECO:0000313" key="3">
    <source>
        <dbReference type="Proteomes" id="UP000002408"/>
    </source>
</evidence>
<dbReference type="KEGG" id="mbn:Mboo_0628"/>
<keyword evidence="2" id="KW-0808">Transferase</keyword>
<protein>
    <submittedName>
        <fullName evidence="2">Acetyltransferases and hydrolases with the alpha/beta hydrolase fold-like protein</fullName>
    </submittedName>
</protein>
<sequence>MPDRCIPVVLVHGWKSHPGIWNRLFPRLREQDIPVWTFDYTSLDGALMEELAGALGGFIAARRKEENYTGSIDMVCHSIGSCVARFLLEVNDGPARSGRVRQLIAIGPPNNGSALAELFCDPVIGPEITCRLTDTFVPRNFDPAADSIVQACRPGSATMAALRAAGLRPDIAYRVICAENIARTPLFFPCLEGKTFELQQDGGWEMTFAGDGIVPHADSVLPGATLDIVPALPSALKEDPGRYCHLQLPRAPEVVDRVMAYLRPGPAVPD</sequence>
<evidence type="ECO:0000313" key="2">
    <source>
        <dbReference type="EMBL" id="ABS55146.1"/>
    </source>
</evidence>
<keyword evidence="2" id="KW-0378">Hydrolase</keyword>
<dbReference type="InterPro" id="IPR000073">
    <property type="entry name" value="AB_hydrolase_1"/>
</dbReference>
<gene>
    <name evidence="2" type="ordered locus">Mboo_0628</name>
</gene>
<dbReference type="PANTHER" id="PTHR37946">
    <property type="entry name" value="SLL1969 PROTEIN"/>
    <property type="match status" value="1"/>
</dbReference>
<dbReference type="GO" id="GO:0016740">
    <property type="term" value="F:transferase activity"/>
    <property type="evidence" value="ECO:0007669"/>
    <property type="project" value="UniProtKB-KW"/>
</dbReference>
<reference evidence="3" key="1">
    <citation type="journal article" date="2015" name="Microbiology">
        <title>Genome of Methanoregula boonei 6A8 reveals adaptations to oligotrophic peatland environments.</title>
        <authorList>
            <person name="Braeuer S."/>
            <person name="Cadillo-Quiroz H."/>
            <person name="Kyrpides N."/>
            <person name="Woyke T."/>
            <person name="Goodwin L."/>
            <person name="Detter C."/>
            <person name="Podell S."/>
            <person name="Yavitt J.B."/>
            <person name="Zinder S.H."/>
        </authorList>
    </citation>
    <scope>NUCLEOTIDE SEQUENCE [LARGE SCALE GENOMIC DNA]</scope>
    <source>
        <strain evidence="3">DSM 21154 / JCM 14090 / 6A8</strain>
    </source>
</reference>
<organism evidence="2 3">
    <name type="scientific">Methanoregula boonei (strain DSM 21154 / JCM 14090 / 6A8)</name>
    <dbReference type="NCBI Taxonomy" id="456442"/>
    <lineage>
        <taxon>Archaea</taxon>
        <taxon>Methanobacteriati</taxon>
        <taxon>Methanobacteriota</taxon>
        <taxon>Stenosarchaea group</taxon>
        <taxon>Methanomicrobia</taxon>
        <taxon>Methanomicrobiales</taxon>
        <taxon>Methanoregulaceae</taxon>
        <taxon>Methanoregula</taxon>
    </lineage>
</organism>
<dbReference type="EMBL" id="CP000780">
    <property type="protein sequence ID" value="ABS55146.1"/>
    <property type="molecule type" value="Genomic_DNA"/>
</dbReference>
<dbReference type="eggNOG" id="arCOG06923">
    <property type="taxonomic scope" value="Archaea"/>
</dbReference>
<dbReference type="PANTHER" id="PTHR37946:SF1">
    <property type="entry name" value="SLL1969 PROTEIN"/>
    <property type="match status" value="1"/>
</dbReference>
<dbReference type="GeneID" id="5410193"/>
<dbReference type="Gene3D" id="3.40.50.1820">
    <property type="entry name" value="alpha/beta hydrolase"/>
    <property type="match status" value="1"/>
</dbReference>
<evidence type="ECO:0000259" key="1">
    <source>
        <dbReference type="Pfam" id="PF12697"/>
    </source>
</evidence>
<accession>A7I5Y5</accession>
<dbReference type="OrthoDB" id="108590at2157"/>
<dbReference type="RefSeq" id="WP_012106167.1">
    <property type="nucleotide sequence ID" value="NC_009712.1"/>
</dbReference>
<dbReference type="HOGENOM" id="CLU_1136052_0_0_2"/>
<dbReference type="Proteomes" id="UP000002408">
    <property type="component" value="Chromosome"/>
</dbReference>
<feature type="domain" description="AB hydrolase-1" evidence="1">
    <location>
        <begin position="8"/>
        <end position="164"/>
    </location>
</feature>
<dbReference type="SUPFAM" id="SSF53474">
    <property type="entry name" value="alpha/beta-Hydrolases"/>
    <property type="match status" value="1"/>
</dbReference>
<dbReference type="GO" id="GO:0016787">
    <property type="term" value="F:hydrolase activity"/>
    <property type="evidence" value="ECO:0007669"/>
    <property type="project" value="UniProtKB-KW"/>
</dbReference>
<keyword evidence="3" id="KW-1185">Reference proteome</keyword>
<dbReference type="InterPro" id="IPR029058">
    <property type="entry name" value="AB_hydrolase_fold"/>
</dbReference>
<dbReference type="Pfam" id="PF12697">
    <property type="entry name" value="Abhydrolase_6"/>
    <property type="match status" value="1"/>
</dbReference>
<proteinExistence type="predicted"/>